<dbReference type="AlphaFoldDB" id="A0AAP0X3Z0"/>
<name>A0AAP0X3Z0_LIQFO</name>
<evidence type="ECO:0000313" key="1">
    <source>
        <dbReference type="EMBL" id="KAK9284723.1"/>
    </source>
</evidence>
<sequence length="177" mass="19633">MPVLFEGRGCCANPDGVSFSGEKSKYRSWSQPRSQTWSRQNMELCTQDAGNGPCCKRLILLRCDPQAELELCSTCVEPGEIYTSIGLCSYWKPGSSLCLIDEDPPLKAAIGAFFRRYAVDLILLTEFQSIFLSLSNCYGVGSHVSLWKEIVAELAFSVASDRRDRRLEVEAVFSGAL</sequence>
<gene>
    <name evidence="1" type="ORF">L1049_023900</name>
</gene>
<evidence type="ECO:0000313" key="2">
    <source>
        <dbReference type="Proteomes" id="UP001415857"/>
    </source>
</evidence>
<accession>A0AAP0X3Z0</accession>
<dbReference type="Proteomes" id="UP001415857">
    <property type="component" value="Unassembled WGS sequence"/>
</dbReference>
<reference evidence="1 2" key="1">
    <citation type="journal article" date="2024" name="Plant J.">
        <title>Genome sequences and population genomics reveal climatic adaptation and genomic divergence between two closely related sweetgum species.</title>
        <authorList>
            <person name="Xu W.Q."/>
            <person name="Ren C.Q."/>
            <person name="Zhang X.Y."/>
            <person name="Comes H.P."/>
            <person name="Liu X.H."/>
            <person name="Li Y.G."/>
            <person name="Kettle C.J."/>
            <person name="Jalonen R."/>
            <person name="Gaisberger H."/>
            <person name="Ma Y.Z."/>
            <person name="Qiu Y.X."/>
        </authorList>
    </citation>
    <scope>NUCLEOTIDE SEQUENCE [LARGE SCALE GENOMIC DNA]</scope>
    <source>
        <strain evidence="1">Hangzhou</strain>
    </source>
</reference>
<organism evidence="1 2">
    <name type="scientific">Liquidambar formosana</name>
    <name type="common">Formosan gum</name>
    <dbReference type="NCBI Taxonomy" id="63359"/>
    <lineage>
        <taxon>Eukaryota</taxon>
        <taxon>Viridiplantae</taxon>
        <taxon>Streptophyta</taxon>
        <taxon>Embryophyta</taxon>
        <taxon>Tracheophyta</taxon>
        <taxon>Spermatophyta</taxon>
        <taxon>Magnoliopsida</taxon>
        <taxon>eudicotyledons</taxon>
        <taxon>Gunneridae</taxon>
        <taxon>Pentapetalae</taxon>
        <taxon>Saxifragales</taxon>
        <taxon>Altingiaceae</taxon>
        <taxon>Liquidambar</taxon>
    </lineage>
</organism>
<protein>
    <submittedName>
        <fullName evidence="1">Uncharacterized protein</fullName>
    </submittedName>
</protein>
<keyword evidence="2" id="KW-1185">Reference proteome</keyword>
<comment type="caution">
    <text evidence="1">The sequence shown here is derived from an EMBL/GenBank/DDBJ whole genome shotgun (WGS) entry which is preliminary data.</text>
</comment>
<proteinExistence type="predicted"/>
<dbReference type="EMBL" id="JBBPBK010000005">
    <property type="protein sequence ID" value="KAK9284723.1"/>
    <property type="molecule type" value="Genomic_DNA"/>
</dbReference>